<organism evidence="5 6">
    <name type="scientific">Momordica charantia</name>
    <name type="common">Bitter gourd</name>
    <name type="synonym">Balsam pear</name>
    <dbReference type="NCBI Taxonomy" id="3673"/>
    <lineage>
        <taxon>Eukaryota</taxon>
        <taxon>Viridiplantae</taxon>
        <taxon>Streptophyta</taxon>
        <taxon>Embryophyta</taxon>
        <taxon>Tracheophyta</taxon>
        <taxon>Spermatophyta</taxon>
        <taxon>Magnoliopsida</taxon>
        <taxon>eudicotyledons</taxon>
        <taxon>Gunneridae</taxon>
        <taxon>Pentapetalae</taxon>
        <taxon>rosids</taxon>
        <taxon>fabids</taxon>
        <taxon>Cucurbitales</taxon>
        <taxon>Cucurbitaceae</taxon>
        <taxon>Momordiceae</taxon>
        <taxon>Momordica</taxon>
    </lineage>
</organism>
<keyword evidence="3" id="KW-1133">Transmembrane helix</keyword>
<dbReference type="CDD" id="cd01959">
    <property type="entry name" value="nsLTP2"/>
    <property type="match status" value="1"/>
</dbReference>
<dbReference type="GeneID" id="111013212"/>
<name>A0A6J1CPW9_MOMCH</name>
<proteinExistence type="predicted"/>
<dbReference type="AlphaFoldDB" id="A0A6J1CPW9"/>
<gene>
    <name evidence="6" type="primary">LOC111013212</name>
</gene>
<dbReference type="GO" id="GO:0008289">
    <property type="term" value="F:lipid binding"/>
    <property type="evidence" value="ECO:0007669"/>
    <property type="project" value="UniProtKB-KW"/>
</dbReference>
<feature type="transmembrane region" description="Helical" evidence="3">
    <location>
        <begin position="6"/>
        <end position="25"/>
    </location>
</feature>
<dbReference type="PANTHER" id="PTHR33214">
    <property type="entry name" value="BIFUNCTIONAL INHIBITOR/LIPID-TRANSFER PROTEIN/SEED STORAGE 2S ALBUMIN SUPERFAMILY PROTEIN"/>
    <property type="match status" value="1"/>
</dbReference>
<feature type="domain" description="Bifunctional inhibitor/plant lipid transfer protein/seed storage helical" evidence="4">
    <location>
        <begin position="67"/>
        <end position="115"/>
    </location>
</feature>
<dbReference type="InterPro" id="IPR033872">
    <property type="entry name" value="nsLTP2"/>
</dbReference>
<dbReference type="Proteomes" id="UP000504603">
    <property type="component" value="Unplaced"/>
</dbReference>
<keyword evidence="3" id="KW-0472">Membrane</keyword>
<dbReference type="PANTHER" id="PTHR33214:SF69">
    <property type="entry name" value="BIFUNCTIONAL INHIBITOR_LIPID-TRANSFER PROTEIN_SEED STORAGE 2S ALBUMIN SUPERFAMILY PROTEIN"/>
    <property type="match status" value="1"/>
</dbReference>
<protein>
    <submittedName>
        <fullName evidence="6">Non-specific lipid-transfer protein 2P-like</fullName>
    </submittedName>
</protein>
<evidence type="ECO:0000256" key="2">
    <source>
        <dbReference type="ARBA" id="ARBA00023121"/>
    </source>
</evidence>
<dbReference type="SUPFAM" id="SSF47699">
    <property type="entry name" value="Bifunctional inhibitor/lipid-transfer protein/seed storage 2S albumin"/>
    <property type="match status" value="1"/>
</dbReference>
<dbReference type="OrthoDB" id="665742at2759"/>
<sequence>MNKLPITGGFLWVVAVAATVALLIGGHRAGAVHCNPIELPGLEDGVSYCNPSELIAPCGFAYLFNLPPSYGCCGKLKEQKPCYCQYIKDPSLKPYIFSDSGRRIARACNIIIPTCAA</sequence>
<evidence type="ECO:0000313" key="5">
    <source>
        <dbReference type="Proteomes" id="UP000504603"/>
    </source>
</evidence>
<accession>A0A6J1CPW9</accession>
<dbReference type="Pfam" id="PF00234">
    <property type="entry name" value="Tryp_alpha_amyl"/>
    <property type="match status" value="1"/>
</dbReference>
<dbReference type="InterPro" id="IPR016140">
    <property type="entry name" value="Bifunc_inhib/LTP/seed_store"/>
</dbReference>
<keyword evidence="5" id="KW-1185">Reference proteome</keyword>
<dbReference type="InterPro" id="IPR036312">
    <property type="entry name" value="Bifun_inhib/LTP/seed_sf"/>
</dbReference>
<evidence type="ECO:0000256" key="1">
    <source>
        <dbReference type="ARBA" id="ARBA00022448"/>
    </source>
</evidence>
<reference evidence="6" key="1">
    <citation type="submission" date="2025-08" db="UniProtKB">
        <authorList>
            <consortium name="RefSeq"/>
        </authorList>
    </citation>
    <scope>IDENTIFICATION</scope>
    <source>
        <strain evidence="6">OHB3-1</strain>
    </source>
</reference>
<evidence type="ECO:0000313" key="6">
    <source>
        <dbReference type="RefSeq" id="XP_022143311.1"/>
    </source>
</evidence>
<evidence type="ECO:0000256" key="3">
    <source>
        <dbReference type="SAM" id="Phobius"/>
    </source>
</evidence>
<dbReference type="KEGG" id="mcha:111013212"/>
<dbReference type="GO" id="GO:0006869">
    <property type="term" value="P:lipid transport"/>
    <property type="evidence" value="ECO:0007669"/>
    <property type="project" value="InterPro"/>
</dbReference>
<keyword evidence="1" id="KW-0813">Transport</keyword>
<dbReference type="RefSeq" id="XP_022143311.1">
    <property type="nucleotide sequence ID" value="XM_022287619.1"/>
</dbReference>
<evidence type="ECO:0000259" key="4">
    <source>
        <dbReference type="Pfam" id="PF00234"/>
    </source>
</evidence>
<keyword evidence="3" id="KW-0812">Transmembrane</keyword>
<dbReference type="Gene3D" id="1.10.110.10">
    <property type="entry name" value="Plant lipid-transfer and hydrophobic proteins"/>
    <property type="match status" value="1"/>
</dbReference>
<keyword evidence="2" id="KW-0446">Lipid-binding</keyword>